<dbReference type="KEGG" id="tpro:Ga0080559_TMP515"/>
<dbReference type="AlphaFoldDB" id="A0A1U7CZJ6"/>
<reference evidence="2 3" key="1">
    <citation type="submission" date="2016-03" db="EMBL/GenBank/DDBJ databases">
        <title>Deep-sea bacteria in the southern Pacific.</title>
        <authorList>
            <person name="Tang K."/>
        </authorList>
    </citation>
    <scope>NUCLEOTIDE SEQUENCE [LARGE SCALE GENOMIC DNA]</scope>
    <source>
        <strain evidence="2 3">JLT2016</strain>
    </source>
</reference>
<keyword evidence="3" id="KW-1185">Reference proteome</keyword>
<dbReference type="Proteomes" id="UP000186559">
    <property type="component" value="Chromosome"/>
</dbReference>
<dbReference type="EMBL" id="CP014796">
    <property type="protein sequence ID" value="APX21311.1"/>
    <property type="molecule type" value="Genomic_DNA"/>
</dbReference>
<name>A0A1U7CZJ6_9RHOB</name>
<keyword evidence="1" id="KW-0175">Coiled coil</keyword>
<accession>A0A1U7CZJ6</accession>
<evidence type="ECO:0000313" key="3">
    <source>
        <dbReference type="Proteomes" id="UP000186559"/>
    </source>
</evidence>
<evidence type="ECO:0000256" key="1">
    <source>
        <dbReference type="SAM" id="Coils"/>
    </source>
</evidence>
<proteinExistence type="predicted"/>
<gene>
    <name evidence="2" type="ORF">Ga0080559_TMP515</name>
</gene>
<sequence>MHRGKGDAPWRDHLKDEEIQRLETIERRVEMKNKALEELLAERHKIMRRAIARRRRAG</sequence>
<evidence type="ECO:0000313" key="2">
    <source>
        <dbReference type="EMBL" id="APX21311.1"/>
    </source>
</evidence>
<organism evidence="2 3">
    <name type="scientific">Salipiger profundus</name>
    <dbReference type="NCBI Taxonomy" id="1229727"/>
    <lineage>
        <taxon>Bacteria</taxon>
        <taxon>Pseudomonadati</taxon>
        <taxon>Pseudomonadota</taxon>
        <taxon>Alphaproteobacteria</taxon>
        <taxon>Rhodobacterales</taxon>
        <taxon>Roseobacteraceae</taxon>
        <taxon>Salipiger</taxon>
    </lineage>
</organism>
<protein>
    <submittedName>
        <fullName evidence="2">Uncharacterized protein</fullName>
    </submittedName>
</protein>
<feature type="coiled-coil region" evidence="1">
    <location>
        <begin position="15"/>
        <end position="42"/>
    </location>
</feature>